<name>A0A239FJX4_EKHLU</name>
<evidence type="ECO:0000313" key="9">
    <source>
        <dbReference type="EMBL" id="SNS56522.1"/>
    </source>
</evidence>
<evidence type="ECO:0000256" key="6">
    <source>
        <dbReference type="ARBA" id="ARBA00023136"/>
    </source>
</evidence>
<evidence type="ECO:0000256" key="1">
    <source>
        <dbReference type="ARBA" id="ARBA00004141"/>
    </source>
</evidence>
<dbReference type="RefSeq" id="WP_089355433.1">
    <property type="nucleotide sequence ID" value="NZ_FZPD01000001.1"/>
</dbReference>
<reference evidence="9 10" key="1">
    <citation type="submission" date="2017-06" db="EMBL/GenBank/DDBJ databases">
        <authorList>
            <person name="Kim H.J."/>
            <person name="Triplett B.A."/>
        </authorList>
    </citation>
    <scope>NUCLEOTIDE SEQUENCE [LARGE SCALE GENOMIC DNA]</scope>
    <source>
        <strain evidence="9 10">DSM 19307</strain>
    </source>
</reference>
<evidence type="ECO:0000256" key="5">
    <source>
        <dbReference type="ARBA" id="ARBA00022989"/>
    </source>
</evidence>
<dbReference type="Proteomes" id="UP000198393">
    <property type="component" value="Unassembled WGS sequence"/>
</dbReference>
<keyword evidence="4 7" id="KW-0812">Transmembrane</keyword>
<gene>
    <name evidence="9" type="ORF">SAMN05421640_0681</name>
</gene>
<sequence length="456" mass="52888">MPSHHRYSQYFPILFLLADLVCLNIGIFLANEYRFGYLVPSKDYQLLQLILNAVWIGVFFSSNLQRINRNSRLLDHLNKVLTGLVINLSIVFALWFALQPVDYSRKYLFVTYLVFTILILGWRSVWHYLIRYYRIQGYNIRKVVIIGKGDLSDSLTQYFKETPELGYQLAGIVDDNDSADARLNEFEDFTINKEADIVFCCLPHLTDDQVKDVIDFAENNLIKVNLISQFSRLANYNLSIEQFGNIPIINVNTIPLDSMVNRFIKRSFDIVFSSIFILLIFSWLVPIIGILIKMESKGPVFFKQKRHGKDNQGFMCWKFRTMTYQKNAEFKQATKNDNRITKIGAILRKTSIDELPQFINVFLGDMSVVGPRPHPIKLNEEFQPKIDRFWQRHAVKPGITGLAQARGFRGETAELSDMSGRVKLDRFYVKNWSLILDLKIIILTAMSIIKGDQNAY</sequence>
<proteinExistence type="inferred from homology"/>
<keyword evidence="6 7" id="KW-0472">Membrane</keyword>
<evidence type="ECO:0000256" key="2">
    <source>
        <dbReference type="ARBA" id="ARBA00006464"/>
    </source>
</evidence>
<feature type="domain" description="Bacterial sugar transferase" evidence="8">
    <location>
        <begin position="265"/>
        <end position="449"/>
    </location>
</feature>
<dbReference type="InterPro" id="IPR003362">
    <property type="entry name" value="Bact_transf"/>
</dbReference>
<dbReference type="Pfam" id="PF13727">
    <property type="entry name" value="CoA_binding_3"/>
    <property type="match status" value="1"/>
</dbReference>
<dbReference type="PANTHER" id="PTHR30576:SF0">
    <property type="entry name" value="UNDECAPRENYL-PHOSPHATE N-ACETYLGALACTOSAMINYL 1-PHOSPHATE TRANSFERASE-RELATED"/>
    <property type="match status" value="1"/>
</dbReference>
<dbReference type="OrthoDB" id="9774190at2"/>
<dbReference type="NCBIfam" id="TIGR03023">
    <property type="entry name" value="WcaJ_sugtrans"/>
    <property type="match status" value="1"/>
</dbReference>
<comment type="subcellular location">
    <subcellularLocation>
        <location evidence="1">Membrane</location>
        <topology evidence="1">Multi-pass membrane protein</topology>
    </subcellularLocation>
</comment>
<dbReference type="InterPro" id="IPR036291">
    <property type="entry name" value="NAD(P)-bd_dom_sf"/>
</dbReference>
<feature type="transmembrane region" description="Helical" evidence="7">
    <location>
        <begin position="109"/>
        <end position="130"/>
    </location>
</feature>
<organism evidence="9 10">
    <name type="scientific">Ekhidna lutea</name>
    <dbReference type="NCBI Taxonomy" id="447679"/>
    <lineage>
        <taxon>Bacteria</taxon>
        <taxon>Pseudomonadati</taxon>
        <taxon>Bacteroidota</taxon>
        <taxon>Cytophagia</taxon>
        <taxon>Cytophagales</taxon>
        <taxon>Reichenbachiellaceae</taxon>
        <taxon>Ekhidna</taxon>
    </lineage>
</organism>
<dbReference type="PANTHER" id="PTHR30576">
    <property type="entry name" value="COLANIC BIOSYNTHESIS UDP-GLUCOSE LIPID CARRIER TRANSFERASE"/>
    <property type="match status" value="1"/>
</dbReference>
<dbReference type="GO" id="GO:0016020">
    <property type="term" value="C:membrane"/>
    <property type="evidence" value="ECO:0007669"/>
    <property type="project" value="UniProtKB-SubCell"/>
</dbReference>
<feature type="transmembrane region" description="Helical" evidence="7">
    <location>
        <begin position="45"/>
        <end position="64"/>
    </location>
</feature>
<dbReference type="Gene3D" id="3.40.50.720">
    <property type="entry name" value="NAD(P)-binding Rossmann-like Domain"/>
    <property type="match status" value="1"/>
</dbReference>
<dbReference type="InterPro" id="IPR017475">
    <property type="entry name" value="EPS_sugar_tfrase"/>
</dbReference>
<comment type="similarity">
    <text evidence="2">Belongs to the bacterial sugar transferase family.</text>
</comment>
<keyword evidence="10" id="KW-1185">Reference proteome</keyword>
<keyword evidence="5 7" id="KW-1133">Transmembrane helix</keyword>
<evidence type="ECO:0000313" key="10">
    <source>
        <dbReference type="Proteomes" id="UP000198393"/>
    </source>
</evidence>
<dbReference type="SUPFAM" id="SSF51735">
    <property type="entry name" value="NAD(P)-binding Rossmann-fold domains"/>
    <property type="match status" value="1"/>
</dbReference>
<accession>A0A239FJX4</accession>
<evidence type="ECO:0000259" key="8">
    <source>
        <dbReference type="Pfam" id="PF02397"/>
    </source>
</evidence>
<dbReference type="GO" id="GO:0016780">
    <property type="term" value="F:phosphotransferase activity, for other substituted phosphate groups"/>
    <property type="evidence" value="ECO:0007669"/>
    <property type="project" value="TreeGrafter"/>
</dbReference>
<dbReference type="NCBIfam" id="TIGR03025">
    <property type="entry name" value="EPS_sugtrans"/>
    <property type="match status" value="1"/>
</dbReference>
<feature type="transmembrane region" description="Helical" evidence="7">
    <location>
        <begin position="270"/>
        <end position="292"/>
    </location>
</feature>
<feature type="transmembrane region" description="Helical" evidence="7">
    <location>
        <begin position="76"/>
        <end position="97"/>
    </location>
</feature>
<dbReference type="Pfam" id="PF02397">
    <property type="entry name" value="Bac_transf"/>
    <property type="match status" value="1"/>
</dbReference>
<evidence type="ECO:0000256" key="7">
    <source>
        <dbReference type="SAM" id="Phobius"/>
    </source>
</evidence>
<feature type="transmembrane region" description="Helical" evidence="7">
    <location>
        <begin position="12"/>
        <end position="30"/>
    </location>
</feature>
<protein>
    <submittedName>
        <fullName evidence="9">Undecaprenyl-phosphate galactose phosphotransferase/putative colanic acid biosysnthesis UDP-glucose lipid carrier transferase</fullName>
    </submittedName>
</protein>
<dbReference type="EMBL" id="FZPD01000001">
    <property type="protein sequence ID" value="SNS56522.1"/>
    <property type="molecule type" value="Genomic_DNA"/>
</dbReference>
<evidence type="ECO:0000256" key="4">
    <source>
        <dbReference type="ARBA" id="ARBA00022692"/>
    </source>
</evidence>
<dbReference type="InterPro" id="IPR017473">
    <property type="entry name" value="Undecaprenyl-P_gluc_Ptfrase"/>
</dbReference>
<keyword evidence="3 9" id="KW-0808">Transferase</keyword>
<dbReference type="AlphaFoldDB" id="A0A239FJX4"/>
<evidence type="ECO:0000256" key="3">
    <source>
        <dbReference type="ARBA" id="ARBA00022679"/>
    </source>
</evidence>